<evidence type="ECO:0000256" key="1">
    <source>
        <dbReference type="SAM" id="Phobius"/>
    </source>
</evidence>
<feature type="transmembrane region" description="Helical" evidence="1">
    <location>
        <begin position="115"/>
        <end position="142"/>
    </location>
</feature>
<proteinExistence type="predicted"/>
<feature type="transmembrane region" description="Helical" evidence="1">
    <location>
        <begin position="84"/>
        <end position="103"/>
    </location>
</feature>
<keyword evidence="1" id="KW-0812">Transmembrane</keyword>
<dbReference type="InterPro" id="IPR000917">
    <property type="entry name" value="Sulfatase_N"/>
</dbReference>
<keyword evidence="1" id="KW-0472">Membrane</keyword>
<dbReference type="Proteomes" id="UP001338125">
    <property type="component" value="Unassembled WGS sequence"/>
</dbReference>
<dbReference type="EMBL" id="JAVFKD010000012">
    <property type="protein sequence ID" value="KAK5993254.1"/>
    <property type="molecule type" value="Genomic_DNA"/>
</dbReference>
<dbReference type="InterPro" id="IPR017850">
    <property type="entry name" value="Alkaline_phosphatase_core_sf"/>
</dbReference>
<dbReference type="PANTHER" id="PTHR43751:SF3">
    <property type="entry name" value="SULFATASE N-TERMINAL DOMAIN-CONTAINING PROTEIN"/>
    <property type="match status" value="1"/>
</dbReference>
<gene>
    <name evidence="3" type="ORF">PT974_06683</name>
</gene>
<dbReference type="SUPFAM" id="SSF53649">
    <property type="entry name" value="Alkaline phosphatase-like"/>
    <property type="match status" value="1"/>
</dbReference>
<dbReference type="Pfam" id="PF00884">
    <property type="entry name" value="Sulfatase"/>
    <property type="match status" value="1"/>
</dbReference>
<evidence type="ECO:0000259" key="2">
    <source>
        <dbReference type="Pfam" id="PF00884"/>
    </source>
</evidence>
<organism evidence="3 4">
    <name type="scientific">Cladobotryum mycophilum</name>
    <dbReference type="NCBI Taxonomy" id="491253"/>
    <lineage>
        <taxon>Eukaryota</taxon>
        <taxon>Fungi</taxon>
        <taxon>Dikarya</taxon>
        <taxon>Ascomycota</taxon>
        <taxon>Pezizomycotina</taxon>
        <taxon>Sordariomycetes</taxon>
        <taxon>Hypocreomycetidae</taxon>
        <taxon>Hypocreales</taxon>
        <taxon>Hypocreaceae</taxon>
        <taxon>Cladobotryum</taxon>
    </lineage>
</organism>
<dbReference type="PANTHER" id="PTHR43751">
    <property type="entry name" value="SULFATASE"/>
    <property type="match status" value="1"/>
</dbReference>
<keyword evidence="4" id="KW-1185">Reference proteome</keyword>
<feature type="domain" description="Sulfatase N-terminal" evidence="2">
    <location>
        <begin position="421"/>
        <end position="702"/>
    </location>
</feature>
<comment type="caution">
    <text evidence="3">The sequence shown here is derived from an EMBL/GenBank/DDBJ whole genome shotgun (WGS) entry which is preliminary data.</text>
</comment>
<accession>A0ABR0SMB8</accession>
<reference evidence="3 4" key="1">
    <citation type="submission" date="2024-01" db="EMBL/GenBank/DDBJ databases">
        <title>Complete genome of Cladobotryum mycophilum ATHUM6906.</title>
        <authorList>
            <person name="Christinaki A.C."/>
            <person name="Myridakis A.I."/>
            <person name="Kouvelis V.N."/>
        </authorList>
    </citation>
    <scope>NUCLEOTIDE SEQUENCE [LARGE SCALE GENOMIC DNA]</scope>
    <source>
        <strain evidence="3 4">ATHUM6906</strain>
    </source>
</reference>
<dbReference type="Gene3D" id="3.40.720.10">
    <property type="entry name" value="Alkaline Phosphatase, subunit A"/>
    <property type="match status" value="1"/>
</dbReference>
<protein>
    <recommendedName>
        <fullName evidence="2">Sulfatase N-terminal domain-containing protein</fullName>
    </recommendedName>
</protein>
<evidence type="ECO:0000313" key="3">
    <source>
        <dbReference type="EMBL" id="KAK5993254.1"/>
    </source>
</evidence>
<feature type="transmembrane region" description="Helical" evidence="1">
    <location>
        <begin position="223"/>
        <end position="247"/>
    </location>
</feature>
<evidence type="ECO:0000313" key="4">
    <source>
        <dbReference type="Proteomes" id="UP001338125"/>
    </source>
</evidence>
<feature type="transmembrane region" description="Helical" evidence="1">
    <location>
        <begin position="163"/>
        <end position="182"/>
    </location>
</feature>
<sequence>MDSTRHFAGDMASRLPSSSRRRLLAVFSRLYQITQPALRIASAIAYRFASRQFIFTLAAVSLFGAKLVHITAYFTALSGSDIQWGLSFFAQDTAFILFIRLLLDYNLFSASRWLSILVTTIAFFIVLFMLALAATSISFFAIAGSELHWRNAALASDSSSWKLLLTGLFSFMIVVAVISAISWVSQDIFYFLAGLALDILKWPFAYVLNKLPIRRRRPLNPKYAYWMVGIYVAVAFTLFMQVALYIARPHETSLVFMSWTLPLLPFVDFARSSSSLAILRPLYGSGINFGWDNRTALAEPIPFPWLPKETLLEGFQDWYEKDKKHYRASDDPLKISNLEEQILPELREAINNMTIRHVVLIKLESTRKDVFPFKKDSFIWNHLVNTFENKTFPDAALERLSTLTKTANFLTGDYNDGFEHKEKKRRGGINANQVHTTATYTLKSLTGTLCGLSPLVADFNAEVTHHIYQPCLPHIFEALNHNLDRKKDVVVTDDFTSFKWKNWFMQSVTNGFDHQDQLMLNWGFPANNTIYKEYLQSEDAKFGVVDLPDVNYYGMAEVAIEDYVRDAFKSAKENNERVFMTHLTSTTHHPFGLPEGEEIVDLTAEGKLDNLSKYVNAVGFVDRWLQKVLDVLDEQGVADETLVVFVGDHGLSVAENDGITPYYNPNIGNFHVPLVLSHPSLPAIDVNDAVVSYQILPTILDMLLETGSLSRSQTKVAEDLVRNYEGQSLIRPLINFSNKTGQANWQVTVMNPGRATVAVRDARQPHFRLTVPIIENTEWRFTDLDTDLHEESPLVSFSFVPLLRRIEHEHSLDAAKWAEEAAFIARWWVEENSHRWRYDPSKE</sequence>
<dbReference type="InterPro" id="IPR052701">
    <property type="entry name" value="GAG_Ulvan_Degrading_Sulfatases"/>
</dbReference>
<feature type="transmembrane region" description="Helical" evidence="1">
    <location>
        <begin position="53"/>
        <end position="77"/>
    </location>
</feature>
<name>A0ABR0SMB8_9HYPO</name>
<keyword evidence="1" id="KW-1133">Transmembrane helix</keyword>